<dbReference type="GO" id="GO:0005506">
    <property type="term" value="F:iron ion binding"/>
    <property type="evidence" value="ECO:0007669"/>
    <property type="project" value="InterPro"/>
</dbReference>
<evidence type="ECO:0000256" key="12">
    <source>
        <dbReference type="RuleBase" id="RU000461"/>
    </source>
</evidence>
<evidence type="ECO:0000256" key="1">
    <source>
        <dbReference type="ARBA" id="ARBA00001971"/>
    </source>
</evidence>
<keyword evidence="7 11" id="KW-0479">Metal-binding</keyword>
<dbReference type="InterPro" id="IPR036396">
    <property type="entry name" value="Cyt_P450_sf"/>
</dbReference>
<dbReference type="Gene3D" id="1.10.630.10">
    <property type="entry name" value="Cytochrome P450"/>
    <property type="match status" value="1"/>
</dbReference>
<dbReference type="OrthoDB" id="1470350at2759"/>
<dbReference type="GO" id="GO:0004497">
    <property type="term" value="F:monooxygenase activity"/>
    <property type="evidence" value="ECO:0007669"/>
    <property type="project" value="UniProtKB-KW"/>
</dbReference>
<keyword evidence="14" id="KW-1185">Reference proteome</keyword>
<dbReference type="STRING" id="568069.A0A1J1IMK2"/>
<evidence type="ECO:0000313" key="14">
    <source>
        <dbReference type="Proteomes" id="UP000183832"/>
    </source>
</evidence>
<dbReference type="Proteomes" id="UP000183832">
    <property type="component" value="Unassembled WGS sequence"/>
</dbReference>
<evidence type="ECO:0000256" key="3">
    <source>
        <dbReference type="ARBA" id="ARBA00004174"/>
    </source>
</evidence>
<dbReference type="InterPro" id="IPR001128">
    <property type="entry name" value="Cyt_P450"/>
</dbReference>
<feature type="binding site" description="axial binding residue" evidence="11">
    <location>
        <position position="426"/>
    </location>
    <ligand>
        <name>heme</name>
        <dbReference type="ChEBI" id="CHEBI:30413"/>
    </ligand>
    <ligandPart>
        <name>Fe</name>
        <dbReference type="ChEBI" id="CHEBI:18248"/>
    </ligandPart>
</feature>
<dbReference type="InterPro" id="IPR017972">
    <property type="entry name" value="Cyt_P450_CS"/>
</dbReference>
<evidence type="ECO:0000256" key="4">
    <source>
        <dbReference type="ARBA" id="ARBA00004406"/>
    </source>
</evidence>
<comment type="subcellular location">
    <subcellularLocation>
        <location evidence="4">Endoplasmic reticulum membrane</location>
        <topology evidence="4">Peripheral membrane protein</topology>
    </subcellularLocation>
    <subcellularLocation>
        <location evidence="3">Microsome membrane</location>
        <topology evidence="3">Peripheral membrane protein</topology>
    </subcellularLocation>
</comment>
<dbReference type="PRINTS" id="PR00385">
    <property type="entry name" value="P450"/>
</dbReference>
<evidence type="ECO:0000256" key="6">
    <source>
        <dbReference type="ARBA" id="ARBA00022617"/>
    </source>
</evidence>
<dbReference type="EMBL" id="CVRI01000054">
    <property type="protein sequence ID" value="CRL00788.1"/>
    <property type="molecule type" value="Genomic_DNA"/>
</dbReference>
<evidence type="ECO:0000256" key="9">
    <source>
        <dbReference type="ARBA" id="ARBA00023004"/>
    </source>
</evidence>
<name>A0A1J1IMK2_9DIPT</name>
<keyword evidence="8 12" id="KW-0560">Oxidoreductase</keyword>
<evidence type="ECO:0000256" key="8">
    <source>
        <dbReference type="ARBA" id="ARBA00023002"/>
    </source>
</evidence>
<evidence type="ECO:0000256" key="2">
    <source>
        <dbReference type="ARBA" id="ARBA00003690"/>
    </source>
</evidence>
<keyword evidence="9 11" id="KW-0408">Iron</keyword>
<dbReference type="InterPro" id="IPR050196">
    <property type="entry name" value="Cytochrome_P450_Monoox"/>
</dbReference>
<dbReference type="PRINTS" id="PR00465">
    <property type="entry name" value="EP450IV"/>
</dbReference>
<dbReference type="PROSITE" id="PS00086">
    <property type="entry name" value="CYTOCHROME_P450"/>
    <property type="match status" value="1"/>
</dbReference>
<dbReference type="GO" id="GO:0005789">
    <property type="term" value="C:endoplasmic reticulum membrane"/>
    <property type="evidence" value="ECO:0007669"/>
    <property type="project" value="UniProtKB-SubCell"/>
</dbReference>
<dbReference type="CDD" id="cd20628">
    <property type="entry name" value="CYP4"/>
    <property type="match status" value="1"/>
</dbReference>
<reference evidence="13 14" key="1">
    <citation type="submission" date="2015-04" db="EMBL/GenBank/DDBJ databases">
        <authorList>
            <person name="Syromyatnikov M.Y."/>
            <person name="Popov V.N."/>
        </authorList>
    </citation>
    <scope>NUCLEOTIDE SEQUENCE [LARGE SCALE GENOMIC DNA]</scope>
</reference>
<keyword evidence="10 12" id="KW-0503">Monooxygenase</keyword>
<dbReference type="GO" id="GO:0020037">
    <property type="term" value="F:heme binding"/>
    <property type="evidence" value="ECO:0007669"/>
    <property type="project" value="InterPro"/>
</dbReference>
<sequence>MGVATLLLILLIAIIIYAIFQSGYFRCALLAFQIPGPKAIPFIGNCLIVKEKDLLGNIIATGYKTYGPISRLWFGFLPFFVIFEPEHLQQILSSHKHTEKSFLYKLLHNFLGDGLITSSGDKWLAHRKFTTPIFHINILEKFIETFSDSAKEFLIKLQNKNEINVTSFVNECIIDVLNESVLGVLVKEKQKKSPFREGKVVAPHRIANPWLLFDWIYQLTSSASDELDQKKRLDEFVRKIIQERRNTEEYVDDMKRKCLLDYLIDISKTHPDFDEKDIIDEACTFMLAGQDSVGATLAFTIFLLAQHQNHQAKCYDEIKYIFGDDERTPTINDLKEMKHLEMCIKETLRLYPAVPIMARHLGGEVKCGNVTLPSGSEIFVIPYATHRLEHIYPNPENFIPERFLPEECDKRNPYAFLPFSAGPRNCIGHRFAMIELKTIVSTILRKYRITSVPGKEIIEPSFRITLRARGGIFVQFEERNNNETSFENKNYNLFTRG</sequence>
<comment type="cofactor">
    <cofactor evidence="1 11">
        <name>heme</name>
        <dbReference type="ChEBI" id="CHEBI:30413"/>
    </cofactor>
</comment>
<protein>
    <submittedName>
        <fullName evidence="13">CLUMA_CG014042, isoform A</fullName>
    </submittedName>
</protein>
<dbReference type="Pfam" id="PF00067">
    <property type="entry name" value="p450"/>
    <property type="match status" value="1"/>
</dbReference>
<keyword evidence="6 11" id="KW-0349">Heme</keyword>
<evidence type="ECO:0000256" key="10">
    <source>
        <dbReference type="ARBA" id="ARBA00023033"/>
    </source>
</evidence>
<accession>A0A1J1IMK2</accession>
<dbReference type="PANTHER" id="PTHR24291:SF177">
    <property type="entry name" value="CYTOCHROME P450 4AA1-RELATED"/>
    <property type="match status" value="1"/>
</dbReference>
<comment type="function">
    <text evidence="2">May be involved in the metabolism of insect hormones and in the breakdown of synthetic insecticides.</text>
</comment>
<proteinExistence type="inferred from homology"/>
<dbReference type="GO" id="GO:0016705">
    <property type="term" value="F:oxidoreductase activity, acting on paired donors, with incorporation or reduction of molecular oxygen"/>
    <property type="evidence" value="ECO:0007669"/>
    <property type="project" value="InterPro"/>
</dbReference>
<evidence type="ECO:0000256" key="7">
    <source>
        <dbReference type="ARBA" id="ARBA00022723"/>
    </source>
</evidence>
<evidence type="ECO:0000256" key="11">
    <source>
        <dbReference type="PIRSR" id="PIRSR602403-1"/>
    </source>
</evidence>
<dbReference type="SUPFAM" id="SSF48264">
    <property type="entry name" value="Cytochrome P450"/>
    <property type="match status" value="1"/>
</dbReference>
<dbReference type="PANTHER" id="PTHR24291">
    <property type="entry name" value="CYTOCHROME P450 FAMILY 4"/>
    <property type="match status" value="1"/>
</dbReference>
<gene>
    <name evidence="13" type="ORF">CLUMA_CG014042</name>
</gene>
<evidence type="ECO:0000256" key="5">
    <source>
        <dbReference type="ARBA" id="ARBA00010617"/>
    </source>
</evidence>
<comment type="similarity">
    <text evidence="5 12">Belongs to the cytochrome P450 family.</text>
</comment>
<evidence type="ECO:0000313" key="13">
    <source>
        <dbReference type="EMBL" id="CRL00788.1"/>
    </source>
</evidence>
<dbReference type="InterPro" id="IPR002403">
    <property type="entry name" value="Cyt_P450_E_grp-IV"/>
</dbReference>
<dbReference type="AlphaFoldDB" id="A0A1J1IMK2"/>
<organism evidence="13 14">
    <name type="scientific">Clunio marinus</name>
    <dbReference type="NCBI Taxonomy" id="568069"/>
    <lineage>
        <taxon>Eukaryota</taxon>
        <taxon>Metazoa</taxon>
        <taxon>Ecdysozoa</taxon>
        <taxon>Arthropoda</taxon>
        <taxon>Hexapoda</taxon>
        <taxon>Insecta</taxon>
        <taxon>Pterygota</taxon>
        <taxon>Neoptera</taxon>
        <taxon>Endopterygota</taxon>
        <taxon>Diptera</taxon>
        <taxon>Nematocera</taxon>
        <taxon>Chironomoidea</taxon>
        <taxon>Chironomidae</taxon>
        <taxon>Clunio</taxon>
    </lineage>
</organism>